<name>A0ABQ2AFC4_9BACT</name>
<dbReference type="RefSeq" id="WP_188563661.1">
    <property type="nucleotide sequence ID" value="NZ_BMGY01000061.1"/>
</dbReference>
<dbReference type="Proteomes" id="UP000637774">
    <property type="component" value="Unassembled WGS sequence"/>
</dbReference>
<keyword evidence="1" id="KW-0812">Transmembrane</keyword>
<keyword evidence="1" id="KW-1133">Transmembrane helix</keyword>
<proteinExistence type="predicted"/>
<sequence length="169" mass="18739">MSTAAFFLRICVVIVLLGLPVYGCLREQEAIARTQAADRACLQSLPRFPVTAMTVVGQADEGHLVYKRTADPAALEKLRRLAERLRPVRTRPGGYRPSLRHYTLVVVRGRDTCELVIYKMPAGTADLLAGVGDSAYEAPQLVPLLDSLFRSTAPNKGEHAPKTERWPRR</sequence>
<evidence type="ECO:0008006" key="4">
    <source>
        <dbReference type="Google" id="ProtNLM"/>
    </source>
</evidence>
<keyword evidence="1" id="KW-0472">Membrane</keyword>
<accession>A0ABQ2AFC4</accession>
<reference evidence="3" key="1">
    <citation type="journal article" date="2019" name="Int. J. Syst. Evol. Microbiol.">
        <title>The Global Catalogue of Microorganisms (GCM) 10K type strain sequencing project: providing services to taxonomists for standard genome sequencing and annotation.</title>
        <authorList>
            <consortium name="The Broad Institute Genomics Platform"/>
            <consortium name="The Broad Institute Genome Sequencing Center for Infectious Disease"/>
            <person name="Wu L."/>
            <person name="Ma J."/>
        </authorList>
    </citation>
    <scope>NUCLEOTIDE SEQUENCE [LARGE SCALE GENOMIC DNA]</scope>
    <source>
        <strain evidence="3">CGMCC 1.14966</strain>
    </source>
</reference>
<gene>
    <name evidence="2" type="ORF">GCM10011495_37830</name>
</gene>
<evidence type="ECO:0000256" key="1">
    <source>
        <dbReference type="SAM" id="Phobius"/>
    </source>
</evidence>
<keyword evidence="3" id="KW-1185">Reference proteome</keyword>
<evidence type="ECO:0000313" key="2">
    <source>
        <dbReference type="EMBL" id="GGH90912.1"/>
    </source>
</evidence>
<protein>
    <recommendedName>
        <fullName evidence="4">DUF4252 domain-containing protein</fullName>
    </recommendedName>
</protein>
<evidence type="ECO:0000313" key="3">
    <source>
        <dbReference type="Proteomes" id="UP000637774"/>
    </source>
</evidence>
<feature type="transmembrane region" description="Helical" evidence="1">
    <location>
        <begin position="6"/>
        <end position="25"/>
    </location>
</feature>
<dbReference type="EMBL" id="BMGY01000061">
    <property type="protein sequence ID" value="GGH90912.1"/>
    <property type="molecule type" value="Genomic_DNA"/>
</dbReference>
<comment type="caution">
    <text evidence="2">The sequence shown here is derived from an EMBL/GenBank/DDBJ whole genome shotgun (WGS) entry which is preliminary data.</text>
</comment>
<organism evidence="2 3">
    <name type="scientific">Hymenobacter frigidus</name>
    <dbReference type="NCBI Taxonomy" id="1524095"/>
    <lineage>
        <taxon>Bacteria</taxon>
        <taxon>Pseudomonadati</taxon>
        <taxon>Bacteroidota</taxon>
        <taxon>Cytophagia</taxon>
        <taxon>Cytophagales</taxon>
        <taxon>Hymenobacteraceae</taxon>
        <taxon>Hymenobacter</taxon>
    </lineage>
</organism>